<dbReference type="Proteomes" id="UP000464178">
    <property type="component" value="Chromosome"/>
</dbReference>
<protein>
    <submittedName>
        <fullName evidence="1">Uncharacterized protein</fullName>
    </submittedName>
</protein>
<dbReference type="AlphaFoldDB" id="A0A6P2CUW6"/>
<proteinExistence type="predicted"/>
<accession>A0A6P2CUW6</accession>
<organism evidence="1 2">
    <name type="scientific">Gemmata massiliana</name>
    <dbReference type="NCBI Taxonomy" id="1210884"/>
    <lineage>
        <taxon>Bacteria</taxon>
        <taxon>Pseudomonadati</taxon>
        <taxon>Planctomycetota</taxon>
        <taxon>Planctomycetia</taxon>
        <taxon>Gemmatales</taxon>
        <taxon>Gemmataceae</taxon>
        <taxon>Gemmata</taxon>
    </lineage>
</organism>
<dbReference type="KEGG" id="gms:SOIL9_47660"/>
<dbReference type="EMBL" id="LR593886">
    <property type="protein sequence ID" value="VTR92948.1"/>
    <property type="molecule type" value="Genomic_DNA"/>
</dbReference>
<evidence type="ECO:0000313" key="2">
    <source>
        <dbReference type="Proteomes" id="UP000464178"/>
    </source>
</evidence>
<evidence type="ECO:0000313" key="1">
    <source>
        <dbReference type="EMBL" id="VTR92948.1"/>
    </source>
</evidence>
<keyword evidence="2" id="KW-1185">Reference proteome</keyword>
<name>A0A6P2CUW6_9BACT</name>
<gene>
    <name evidence="1" type="ORF">SOIL9_47660</name>
</gene>
<reference evidence="1 2" key="1">
    <citation type="submission" date="2019-05" db="EMBL/GenBank/DDBJ databases">
        <authorList>
            <consortium name="Science for Life Laboratories"/>
        </authorList>
    </citation>
    <scope>NUCLEOTIDE SEQUENCE [LARGE SCALE GENOMIC DNA]</scope>
    <source>
        <strain evidence="1">Soil9</strain>
    </source>
</reference>
<sequence>MPKFELGQVVATPGALSILWSSGQMPTEFLHKRHNGAWGALDSHGPSKTQSL</sequence>